<keyword evidence="2" id="KW-1185">Reference proteome</keyword>
<protein>
    <submittedName>
        <fullName evidence="1">Uncharacterized protein</fullName>
    </submittedName>
</protein>
<sequence>MQTSRMSEITKVVLVSAAFGGTLQIKGRNQMLKNLAIVGSGVVRCSRLLQGANAIGSSRGHLVVDCIEVKLLGDRVAGSSFSRCHGPHMALVSIAIRRGAAVVCFDHATSSGSVVRESPRWPKSARRGCSLWLSLAFQTTCGSILRETKTADIKNCIGTWQLGKLGVLAAVLASIAAVRRPTIREKDAQAQLLSSSTLSFLPTIASKQLPIIKMQYLTIALFAGLAAAQSLPIPARNGNVQVLSSVMRIPAGVTRNFNYQEFDRGMACRDGDTGTANAVFVLENGATLENVIIGANALEGVHCEGACTVRNVWFRDVCEDAVSALGNGNVLIVGGGAQNADDKVVQHNGSGRVTIRNYQVLNVGKLYRACGDCTNNSSRGPRHVTIEGLRATNVRTNLAGINFNYGDTATISTSCGTVSGEICQQFEGVNKSENRNSDEVAGKTSCLGAQGKLVRGTMPRCS</sequence>
<evidence type="ECO:0000313" key="1">
    <source>
        <dbReference type="EMBL" id="KAJ8117323.1"/>
    </source>
</evidence>
<dbReference type="Proteomes" id="UP001153331">
    <property type="component" value="Unassembled WGS sequence"/>
</dbReference>
<accession>A0ACC2IQB3</accession>
<gene>
    <name evidence="1" type="ORF">OPT61_g1445</name>
</gene>
<organism evidence="1 2">
    <name type="scientific">Boeremia exigua</name>
    <dbReference type="NCBI Taxonomy" id="749465"/>
    <lineage>
        <taxon>Eukaryota</taxon>
        <taxon>Fungi</taxon>
        <taxon>Dikarya</taxon>
        <taxon>Ascomycota</taxon>
        <taxon>Pezizomycotina</taxon>
        <taxon>Dothideomycetes</taxon>
        <taxon>Pleosporomycetidae</taxon>
        <taxon>Pleosporales</taxon>
        <taxon>Pleosporineae</taxon>
        <taxon>Didymellaceae</taxon>
        <taxon>Boeremia</taxon>
    </lineage>
</organism>
<name>A0ACC2IQB3_9PLEO</name>
<proteinExistence type="predicted"/>
<comment type="caution">
    <text evidence="1">The sequence shown here is derived from an EMBL/GenBank/DDBJ whole genome shotgun (WGS) entry which is preliminary data.</text>
</comment>
<reference evidence="1" key="1">
    <citation type="submission" date="2022-11" db="EMBL/GenBank/DDBJ databases">
        <title>Genome Sequence of Boeremia exigua.</title>
        <authorList>
            <person name="Buettner E."/>
        </authorList>
    </citation>
    <scope>NUCLEOTIDE SEQUENCE</scope>
    <source>
        <strain evidence="1">CU02</strain>
    </source>
</reference>
<dbReference type="EMBL" id="JAPHNI010000057">
    <property type="protein sequence ID" value="KAJ8117323.1"/>
    <property type="molecule type" value="Genomic_DNA"/>
</dbReference>
<evidence type="ECO:0000313" key="2">
    <source>
        <dbReference type="Proteomes" id="UP001153331"/>
    </source>
</evidence>